<feature type="transmembrane region" description="Helical" evidence="2">
    <location>
        <begin position="74"/>
        <end position="107"/>
    </location>
</feature>
<keyword evidence="2" id="KW-0472">Membrane</keyword>
<evidence type="ECO:0000313" key="4">
    <source>
        <dbReference type="Proteomes" id="UP000253628"/>
    </source>
</evidence>
<evidence type="ECO:0000256" key="1">
    <source>
        <dbReference type="SAM" id="MobiDB-lite"/>
    </source>
</evidence>
<feature type="compositionally biased region" description="Polar residues" evidence="1">
    <location>
        <begin position="1"/>
        <end position="16"/>
    </location>
</feature>
<dbReference type="OrthoDB" id="5405464at2"/>
<dbReference type="RefSeq" id="WP_113931431.1">
    <property type="nucleotide sequence ID" value="NZ_JACCEU010000001.1"/>
</dbReference>
<comment type="caution">
    <text evidence="3">The sequence shown here is derived from an EMBL/GenBank/DDBJ whole genome shotgun (WGS) entry which is preliminary data.</text>
</comment>
<keyword evidence="2" id="KW-1133">Transmembrane helix</keyword>
<accession>A0A366HL14</accession>
<keyword evidence="2" id="KW-0812">Transmembrane</keyword>
<dbReference type="Proteomes" id="UP000253628">
    <property type="component" value="Unassembled WGS sequence"/>
</dbReference>
<proteinExistence type="predicted"/>
<evidence type="ECO:0000256" key="2">
    <source>
        <dbReference type="SAM" id="Phobius"/>
    </source>
</evidence>
<feature type="transmembrane region" description="Helical" evidence="2">
    <location>
        <begin position="30"/>
        <end position="54"/>
    </location>
</feature>
<evidence type="ECO:0000313" key="3">
    <source>
        <dbReference type="EMBL" id="RBP43126.1"/>
    </source>
</evidence>
<protein>
    <submittedName>
        <fullName evidence="3">Putative membrane protein</fullName>
    </submittedName>
</protein>
<gene>
    <name evidence="3" type="ORF">DFR37_101251</name>
</gene>
<dbReference type="EMBL" id="QNRQ01000001">
    <property type="protein sequence ID" value="RBP43126.1"/>
    <property type="molecule type" value="Genomic_DNA"/>
</dbReference>
<keyword evidence="4" id="KW-1185">Reference proteome</keyword>
<reference evidence="3 4" key="1">
    <citation type="submission" date="2018-06" db="EMBL/GenBank/DDBJ databases">
        <title>Genomic Encyclopedia of Type Strains, Phase IV (KMG-IV): sequencing the most valuable type-strain genomes for metagenomic binning, comparative biology and taxonomic classification.</title>
        <authorList>
            <person name="Goeker M."/>
        </authorList>
    </citation>
    <scope>NUCLEOTIDE SEQUENCE [LARGE SCALE GENOMIC DNA]</scope>
    <source>
        <strain evidence="3 4">DSM 25520</strain>
    </source>
</reference>
<dbReference type="AlphaFoldDB" id="A0A366HL14"/>
<organism evidence="3 4">
    <name type="scientific">Eoetvoesiella caeni</name>
    <dbReference type="NCBI Taxonomy" id="645616"/>
    <lineage>
        <taxon>Bacteria</taxon>
        <taxon>Pseudomonadati</taxon>
        <taxon>Pseudomonadota</taxon>
        <taxon>Betaproteobacteria</taxon>
        <taxon>Burkholderiales</taxon>
        <taxon>Alcaligenaceae</taxon>
        <taxon>Eoetvoesiella</taxon>
    </lineage>
</organism>
<feature type="region of interest" description="Disordered" evidence="1">
    <location>
        <begin position="1"/>
        <end position="20"/>
    </location>
</feature>
<name>A0A366HL14_9BURK</name>
<sequence length="124" mass="14144">MNDEIITTASQPGSNPDNEKLKSAKTITTVVYALQAVAFLVGITALVAIIINYVKRGDVQGTWLASHFKWQIRTFWYSMLWAVIGFVLLFVFIGYLVLMANVVWVIYRIVKGWLRLVDNKPMYV</sequence>